<organism evidence="2 3">
    <name type="scientific">Engystomops pustulosus</name>
    <name type="common">Tungara frog</name>
    <name type="synonym">Physalaemus pustulosus</name>
    <dbReference type="NCBI Taxonomy" id="76066"/>
    <lineage>
        <taxon>Eukaryota</taxon>
        <taxon>Metazoa</taxon>
        <taxon>Chordata</taxon>
        <taxon>Craniata</taxon>
        <taxon>Vertebrata</taxon>
        <taxon>Euteleostomi</taxon>
        <taxon>Amphibia</taxon>
        <taxon>Batrachia</taxon>
        <taxon>Anura</taxon>
        <taxon>Neobatrachia</taxon>
        <taxon>Hyloidea</taxon>
        <taxon>Leptodactylidae</taxon>
        <taxon>Leiuperinae</taxon>
        <taxon>Engystomops</taxon>
    </lineage>
</organism>
<protein>
    <submittedName>
        <fullName evidence="2">Uncharacterized protein</fullName>
    </submittedName>
</protein>
<keyword evidence="3" id="KW-1185">Reference proteome</keyword>
<accession>A0AAV7CIF0</accession>
<dbReference type="AlphaFoldDB" id="A0AAV7CIF0"/>
<proteinExistence type="predicted"/>
<comment type="caution">
    <text evidence="2">The sequence shown here is derived from an EMBL/GenBank/DDBJ whole genome shotgun (WGS) entry which is preliminary data.</text>
</comment>
<name>A0AAV7CIF0_ENGPU</name>
<evidence type="ECO:0000313" key="3">
    <source>
        <dbReference type="Proteomes" id="UP000824782"/>
    </source>
</evidence>
<dbReference type="EMBL" id="WNYA01000002">
    <property type="protein sequence ID" value="KAG8584576.1"/>
    <property type="molecule type" value="Genomic_DNA"/>
</dbReference>
<dbReference type="Proteomes" id="UP000824782">
    <property type="component" value="Unassembled WGS sequence"/>
</dbReference>
<gene>
    <name evidence="2" type="ORF">GDO81_004672</name>
</gene>
<evidence type="ECO:0000256" key="1">
    <source>
        <dbReference type="SAM" id="MobiDB-lite"/>
    </source>
</evidence>
<evidence type="ECO:0000313" key="2">
    <source>
        <dbReference type="EMBL" id="KAG8584576.1"/>
    </source>
</evidence>
<sequence length="85" mass="9965">MNSGTTKSKTKRATHKIDRTKHNPVYRHFQSPVYESGIRGLCSLLHYTDTGNTLHIYLAFVQENKAPHTRRRFITLLLCVRYPFM</sequence>
<reference evidence="2" key="1">
    <citation type="thesis" date="2020" institute="ProQuest LLC" country="789 East Eisenhower Parkway, Ann Arbor, MI, USA">
        <title>Comparative Genomics and Chromosome Evolution.</title>
        <authorList>
            <person name="Mudd A.B."/>
        </authorList>
    </citation>
    <scope>NUCLEOTIDE SEQUENCE</scope>
    <source>
        <strain evidence="2">237g6f4</strain>
        <tissue evidence="2">Blood</tissue>
    </source>
</reference>
<feature type="region of interest" description="Disordered" evidence="1">
    <location>
        <begin position="1"/>
        <end position="21"/>
    </location>
</feature>